<organismHost>
    <name type="scientific">Pseudomonas chlororaphis</name>
    <dbReference type="NCBI Taxonomy" id="587753"/>
</organismHost>
<dbReference type="EMBL" id="EU197055">
    <property type="protein sequence ID" value="ABY62863.1"/>
    <property type="molecule type" value="Genomic_DNA"/>
</dbReference>
<evidence type="ECO:0000313" key="1">
    <source>
        <dbReference type="EMBL" id="ABY62863.1"/>
    </source>
</evidence>
<dbReference type="RefSeq" id="YP_001956755.1">
    <property type="nucleotide sequence ID" value="NC_010821.1"/>
</dbReference>
<evidence type="ECO:0000313" key="2">
    <source>
        <dbReference type="Proteomes" id="UP000002421"/>
    </source>
</evidence>
<gene>
    <name evidence="1" type="ORF">201phi2-1p029</name>
</gene>
<name>B3FK05_BP201</name>
<dbReference type="Proteomes" id="UP000002421">
    <property type="component" value="Segment"/>
</dbReference>
<accession>B3FK05</accession>
<keyword evidence="2" id="KW-1185">Reference proteome</keyword>
<sequence>MILLPYQTKICSTYTQAFLDKIRREATKAELSLPFQPVKTPNGITIKDCYFVTPSPEHEDIPMFTQYIDLGQPGKPKLLIDGRRYFKYEPRSGTYRLVANNDWSFECIRMSLNITTLVGDETAFSRLGDLPAKVFNRWVSGPLITRYQLTPEAQQALYVISAFYYYAMLMPELGEANPEVRTQFVPVVSRITGVPPDFATDVIVEVGELNNIDDLIYAMSTKSRQERTGELKFKDLYLLLSNSFYNQRENVGVALEHLPTYIAMLYTAVGDRSYRKTVIMQRAEQVARPHELKSFLDMTFGLVSQQYLNFD</sequence>
<proteinExistence type="predicted"/>
<reference evidence="1 2" key="1">
    <citation type="journal article" date="2008" name="Virology">
        <title>Characterization of Pseudomonas chlororaphis myovirus 201varphi2-1 via genomic sequencing, mass spectrometry, and electron microscopy.</title>
        <authorList>
            <person name="Thomas J.A."/>
            <person name="Rolando M.R."/>
            <person name="Carroll C.A."/>
            <person name="Shen P.S."/>
            <person name="Belnap D.M."/>
            <person name="Weintraub S.T."/>
            <person name="Serwer P."/>
            <person name="Hardies S.C."/>
        </authorList>
    </citation>
    <scope>NUCLEOTIDE SEQUENCE</scope>
</reference>
<organism evidence="1 2">
    <name type="scientific">Pseudomonas phage 201phi2-1</name>
    <name type="common">Pseudomonas chlororaphis phage 201phi2-1</name>
    <dbReference type="NCBI Taxonomy" id="198110"/>
    <lineage>
        <taxon>Viruses</taxon>
        <taxon>Duplodnaviria</taxon>
        <taxon>Heunggongvirae</taxon>
        <taxon>Uroviricota</taxon>
        <taxon>Caudoviricetes</taxon>
        <taxon>Chimalliviridae</taxon>
        <taxon>Serwervirus</taxon>
        <taxon>Serwervirus 201phi21</taxon>
    </lineage>
</organism>
<protein>
    <submittedName>
        <fullName evidence="1">Virion structural protein</fullName>
    </submittedName>
</protein>
<dbReference type="OrthoDB" id="16504at10239"/>
<dbReference type="InterPro" id="IPR057921">
    <property type="entry name" value="PhiKZ_VTX"/>
</dbReference>
<dbReference type="KEGG" id="vg:6372405"/>
<dbReference type="Pfam" id="PF25614">
    <property type="entry name" value="PhiKZ_VTX"/>
    <property type="match status" value="1"/>
</dbReference>